<gene>
    <name evidence="2" type="ORF">E4Z66_12015</name>
</gene>
<dbReference type="AlphaFoldDB" id="A0A4S4N981"/>
<keyword evidence="3" id="KW-1185">Reference proteome</keyword>
<reference evidence="2 3" key="1">
    <citation type="submission" date="2019-04" db="EMBL/GenBank/DDBJ databases">
        <title>Shimia ponticola sp. nov., isolated from seawater.</title>
        <authorList>
            <person name="Kim Y.-O."/>
            <person name="Yoon J.-H."/>
        </authorList>
    </citation>
    <scope>NUCLEOTIDE SEQUENCE [LARGE SCALE GENOMIC DNA]</scope>
    <source>
        <strain evidence="2 3">MYP11</strain>
    </source>
</reference>
<evidence type="ECO:0000256" key="1">
    <source>
        <dbReference type="SAM" id="SignalP"/>
    </source>
</evidence>
<proteinExistence type="predicted"/>
<protein>
    <recommendedName>
        <fullName evidence="4">Lipoprotein</fullName>
    </recommendedName>
</protein>
<name>A0A4S4N981_9RHOB</name>
<accession>A0A4S4N981</accession>
<feature type="signal peptide" evidence="1">
    <location>
        <begin position="1"/>
        <end position="20"/>
    </location>
</feature>
<evidence type="ECO:0008006" key="4">
    <source>
        <dbReference type="Google" id="ProtNLM"/>
    </source>
</evidence>
<comment type="caution">
    <text evidence="2">The sequence shown here is derived from an EMBL/GenBank/DDBJ whole genome shotgun (WGS) entry which is preliminary data.</text>
</comment>
<dbReference type="EMBL" id="SRKY01000003">
    <property type="protein sequence ID" value="THH35802.1"/>
    <property type="molecule type" value="Genomic_DNA"/>
</dbReference>
<dbReference type="Proteomes" id="UP000306602">
    <property type="component" value="Unassembled WGS sequence"/>
</dbReference>
<feature type="chain" id="PRO_5020929577" description="Lipoprotein" evidence="1">
    <location>
        <begin position="21"/>
        <end position="68"/>
    </location>
</feature>
<dbReference type="RefSeq" id="WP_136463272.1">
    <property type="nucleotide sequence ID" value="NZ_SRKY01000003.1"/>
</dbReference>
<organism evidence="2 3">
    <name type="scientific">Aliishimia ponticola</name>
    <dbReference type="NCBI Taxonomy" id="2499833"/>
    <lineage>
        <taxon>Bacteria</taxon>
        <taxon>Pseudomonadati</taxon>
        <taxon>Pseudomonadota</taxon>
        <taxon>Alphaproteobacteria</taxon>
        <taxon>Rhodobacterales</taxon>
        <taxon>Paracoccaceae</taxon>
        <taxon>Aliishimia</taxon>
    </lineage>
</organism>
<sequence>MQFKAWIIAAAGLAGLAACGDTITDQALVGAGAGAATAVVLDGKLFTGAVVGAAGNMLYCQTNPGKCQ</sequence>
<dbReference type="PROSITE" id="PS51257">
    <property type="entry name" value="PROKAR_LIPOPROTEIN"/>
    <property type="match status" value="1"/>
</dbReference>
<keyword evidence="1" id="KW-0732">Signal</keyword>
<evidence type="ECO:0000313" key="3">
    <source>
        <dbReference type="Proteomes" id="UP000306602"/>
    </source>
</evidence>
<evidence type="ECO:0000313" key="2">
    <source>
        <dbReference type="EMBL" id="THH35802.1"/>
    </source>
</evidence>